<feature type="transmembrane region" description="Helical" evidence="6">
    <location>
        <begin position="82"/>
        <end position="113"/>
    </location>
</feature>
<sequence length="193" mass="22048">MVIVFVEVPAFRKWSTPQQATPLNPPKPVEPEVPKPPPGLLSKLPEAINAAAEQYKKFNETLSTTPVIMEIAYLTKIPHIQVLVYLILVVCYILLVATGVFAAYLTFVLEIAWPVVESLRVTESLEKERVQTWLSYWIVMAIVSLFEFSGVSPTFPLYYFWKMLFILWLIIPQSNGSFVLYNKFLKNLIPPKS</sequence>
<dbReference type="Pfam" id="PF03134">
    <property type="entry name" value="TB2_DP1_HVA22"/>
    <property type="match status" value="1"/>
</dbReference>
<keyword evidence="8" id="KW-1185">Reference proteome</keyword>
<feature type="transmembrane region" description="Helical" evidence="6">
    <location>
        <begin position="133"/>
        <end position="151"/>
    </location>
</feature>
<dbReference type="Proteomes" id="UP000193642">
    <property type="component" value="Unassembled WGS sequence"/>
</dbReference>
<evidence type="ECO:0000313" key="8">
    <source>
        <dbReference type="Proteomes" id="UP000193642"/>
    </source>
</evidence>
<evidence type="ECO:0000256" key="6">
    <source>
        <dbReference type="RuleBase" id="RU362006"/>
    </source>
</evidence>
<comment type="subcellular location">
    <subcellularLocation>
        <location evidence="1 6">Membrane</location>
        <topology evidence="1 6">Multi-pass membrane protein</topology>
    </subcellularLocation>
</comment>
<evidence type="ECO:0000256" key="2">
    <source>
        <dbReference type="ARBA" id="ARBA00008573"/>
    </source>
</evidence>
<comment type="similarity">
    <text evidence="2 6">Belongs to the DP1 family.</text>
</comment>
<reference evidence="7 8" key="1">
    <citation type="submission" date="2016-07" db="EMBL/GenBank/DDBJ databases">
        <title>Pervasive Adenine N6-methylation of Active Genes in Fungi.</title>
        <authorList>
            <consortium name="DOE Joint Genome Institute"/>
            <person name="Mondo S.J."/>
            <person name="Dannebaum R.O."/>
            <person name="Kuo R.C."/>
            <person name="Labutti K."/>
            <person name="Haridas S."/>
            <person name="Kuo A."/>
            <person name="Salamov A."/>
            <person name="Ahrendt S.R."/>
            <person name="Lipzen A."/>
            <person name="Sullivan W."/>
            <person name="Andreopoulos W.B."/>
            <person name="Clum A."/>
            <person name="Lindquist E."/>
            <person name="Daum C."/>
            <person name="Ramamoorthy G.K."/>
            <person name="Gryganskyi A."/>
            <person name="Culley D."/>
            <person name="Magnuson J.K."/>
            <person name="James T.Y."/>
            <person name="O'Malley M.A."/>
            <person name="Stajich J.E."/>
            <person name="Spatafora J.W."/>
            <person name="Visel A."/>
            <person name="Grigoriev I.V."/>
        </authorList>
    </citation>
    <scope>NUCLEOTIDE SEQUENCE [LARGE SCALE GENOMIC DNA]</scope>
    <source>
        <strain evidence="7 8">JEL800</strain>
    </source>
</reference>
<keyword evidence="5 6" id="KW-0472">Membrane</keyword>
<name>A0A1Y2C278_9FUNG</name>
<dbReference type="AlphaFoldDB" id="A0A1Y2C278"/>
<dbReference type="InterPro" id="IPR004345">
    <property type="entry name" value="TB2_DP1_HVA22"/>
</dbReference>
<accession>A0A1Y2C278</accession>
<organism evidence="7 8">
    <name type="scientific">Rhizoclosmatium globosum</name>
    <dbReference type="NCBI Taxonomy" id="329046"/>
    <lineage>
        <taxon>Eukaryota</taxon>
        <taxon>Fungi</taxon>
        <taxon>Fungi incertae sedis</taxon>
        <taxon>Chytridiomycota</taxon>
        <taxon>Chytridiomycota incertae sedis</taxon>
        <taxon>Chytridiomycetes</taxon>
        <taxon>Chytridiales</taxon>
        <taxon>Chytriomycetaceae</taxon>
        <taxon>Rhizoclosmatium</taxon>
    </lineage>
</organism>
<dbReference type="PANTHER" id="PTHR12300">
    <property type="entry name" value="HVA22-LIKE PROTEINS"/>
    <property type="match status" value="1"/>
</dbReference>
<dbReference type="EMBL" id="MCGO01000033">
    <property type="protein sequence ID" value="ORY40994.1"/>
    <property type="molecule type" value="Genomic_DNA"/>
</dbReference>
<evidence type="ECO:0000256" key="3">
    <source>
        <dbReference type="ARBA" id="ARBA00022692"/>
    </source>
</evidence>
<dbReference type="GO" id="GO:0016020">
    <property type="term" value="C:membrane"/>
    <property type="evidence" value="ECO:0007669"/>
    <property type="project" value="UniProtKB-SubCell"/>
</dbReference>
<proteinExistence type="inferred from homology"/>
<protein>
    <recommendedName>
        <fullName evidence="6">Protein YOP1</fullName>
    </recommendedName>
</protein>
<evidence type="ECO:0000256" key="4">
    <source>
        <dbReference type="ARBA" id="ARBA00022989"/>
    </source>
</evidence>
<comment type="caution">
    <text evidence="6">Lacks conserved residue(s) required for the propagation of feature annotation.</text>
</comment>
<evidence type="ECO:0000313" key="7">
    <source>
        <dbReference type="EMBL" id="ORY40994.1"/>
    </source>
</evidence>
<comment type="caution">
    <text evidence="7">The sequence shown here is derived from an EMBL/GenBank/DDBJ whole genome shotgun (WGS) entry which is preliminary data.</text>
</comment>
<dbReference type="PANTHER" id="PTHR12300:SF161">
    <property type="entry name" value="RECEPTOR EXPRESSION-ENHANCING PROTEIN"/>
    <property type="match status" value="1"/>
</dbReference>
<dbReference type="STRING" id="329046.A0A1Y2C278"/>
<evidence type="ECO:0000256" key="1">
    <source>
        <dbReference type="ARBA" id="ARBA00004141"/>
    </source>
</evidence>
<evidence type="ECO:0000256" key="5">
    <source>
        <dbReference type="ARBA" id="ARBA00023136"/>
    </source>
</evidence>
<keyword evidence="4 6" id="KW-1133">Transmembrane helix</keyword>
<feature type="transmembrane region" description="Helical" evidence="6">
    <location>
        <begin position="163"/>
        <end position="181"/>
    </location>
</feature>
<dbReference type="OrthoDB" id="10009287at2759"/>
<keyword evidence="3 6" id="KW-0812">Transmembrane</keyword>
<gene>
    <name evidence="7" type="ORF">BCR33DRAFT_719096</name>
</gene>